<reference evidence="1 2" key="1">
    <citation type="submission" date="2019-04" db="EMBL/GenBank/DDBJ databases">
        <title>genome sequence of strain W3.</title>
        <authorList>
            <person name="Gao J."/>
            <person name="Sun J."/>
        </authorList>
    </citation>
    <scope>NUCLEOTIDE SEQUENCE [LARGE SCALE GENOMIC DNA]</scope>
    <source>
        <strain evidence="1 2">W3</strain>
    </source>
</reference>
<comment type="caution">
    <text evidence="1">The sequence shown here is derived from an EMBL/GenBank/DDBJ whole genome shotgun (WGS) entry which is preliminary data.</text>
</comment>
<organism evidence="1 2">
    <name type="scientific">Rhizobium rosettiformans W3</name>
    <dbReference type="NCBI Taxonomy" id="538378"/>
    <lineage>
        <taxon>Bacteria</taxon>
        <taxon>Pseudomonadati</taxon>
        <taxon>Pseudomonadota</taxon>
        <taxon>Alphaproteobacteria</taxon>
        <taxon>Hyphomicrobiales</taxon>
        <taxon>Rhizobiaceae</taxon>
        <taxon>Rhizobium/Agrobacterium group</taxon>
        <taxon>Rhizobium</taxon>
    </lineage>
</organism>
<accession>A0A4V4HR68</accession>
<evidence type="ECO:0000313" key="2">
    <source>
        <dbReference type="Proteomes" id="UP000307378"/>
    </source>
</evidence>
<gene>
    <name evidence="1" type="ORF">FAA86_09060</name>
</gene>
<dbReference type="RefSeq" id="WP_113458192.1">
    <property type="nucleotide sequence ID" value="NZ_STGU01000004.1"/>
</dbReference>
<proteinExistence type="predicted"/>
<evidence type="ECO:0000313" key="1">
    <source>
        <dbReference type="EMBL" id="THV36646.1"/>
    </source>
</evidence>
<sequence length="82" mass="9420">MNKIVREHYPVENLPADLREGLEAGSTVRVVVEMEGDAPNPAKASFEDFMKKVEAYRSQDDRRVTTAEAVARIRELRDEWDD</sequence>
<name>A0A4V4HR68_9HYPH</name>
<protein>
    <submittedName>
        <fullName evidence="1">Uncharacterized protein</fullName>
    </submittedName>
</protein>
<dbReference type="EMBL" id="STGU01000004">
    <property type="protein sequence ID" value="THV36646.1"/>
    <property type="molecule type" value="Genomic_DNA"/>
</dbReference>
<dbReference type="AlphaFoldDB" id="A0A4V4HR68"/>
<dbReference type="Proteomes" id="UP000307378">
    <property type="component" value="Unassembled WGS sequence"/>
</dbReference>